<comment type="caution">
    <text evidence="15">The sequence shown here is derived from an EMBL/GenBank/DDBJ whole genome shotgun (WGS) entry which is preliminary data.</text>
</comment>
<dbReference type="EMBL" id="AZBU02000003">
    <property type="protein sequence ID" value="TKR87721.1"/>
    <property type="molecule type" value="Genomic_DNA"/>
</dbReference>
<evidence type="ECO:0000256" key="12">
    <source>
        <dbReference type="ARBA" id="ARBA00049763"/>
    </source>
</evidence>
<evidence type="ECO:0000256" key="2">
    <source>
        <dbReference type="ARBA" id="ARBA00006897"/>
    </source>
</evidence>
<comment type="catalytic activity">
    <reaction evidence="10">
        <text>Hydrolyzes the peptide bond -P2-(S-farnesyl or geranylgeranyl)C-P1'-P2'-P3'-COOH where P1' and P2' are amino acids with aliphatic sidechains and P3' is any C-terminal residue.</text>
        <dbReference type="EC" id="3.4.26.1"/>
    </reaction>
</comment>
<dbReference type="PANTHER" id="PTHR13046">
    <property type="entry name" value="PROTEASE U48 CAAX PRENYL PROTEASE RCE1"/>
    <property type="match status" value="1"/>
</dbReference>
<accession>A0A4U5NWS0</accession>
<evidence type="ECO:0000256" key="13">
    <source>
        <dbReference type="SAM" id="Phobius"/>
    </source>
</evidence>
<gene>
    <name evidence="15" type="ORF">L596_012075</name>
</gene>
<evidence type="ECO:0000256" key="4">
    <source>
        <dbReference type="ARBA" id="ARBA00022692"/>
    </source>
</evidence>
<dbReference type="InterPro" id="IPR039731">
    <property type="entry name" value="Rce1"/>
</dbReference>
<evidence type="ECO:0000256" key="3">
    <source>
        <dbReference type="ARBA" id="ARBA00022670"/>
    </source>
</evidence>
<dbReference type="Pfam" id="PF02517">
    <property type="entry name" value="Rce1-like"/>
    <property type="match status" value="1"/>
</dbReference>
<evidence type="ECO:0000256" key="7">
    <source>
        <dbReference type="ARBA" id="ARBA00022989"/>
    </source>
</evidence>
<dbReference type="InterPro" id="IPR003675">
    <property type="entry name" value="Rce1/LyrA-like_dom"/>
</dbReference>
<sequence length="276" mass="31091">MEPLKFAVSAVASAVIPVGYVGLIQLFDYDGVDRDHPRSLVRRFCAAFFHNAFSVTSCYLLLDHLENPFHEMGFRVSGTLAAIGGSTLLTGVFYLGNFLAKVHNEVNHPYGIGLFSLRSWINSFKELTFIRNTLMAPITEEIGFRACSATLFYHVFGWNGAVFIAPLFFSLSHLHHIFDDMRNGYTKTEAIQLRVFQATYSYLFGAYATFIFLRTNHILVPIISHSICNNFGLPNYGFTSKSKKWTYAVSGGHIVGALGWLVLFYPLTSRDLYLSY</sequence>
<dbReference type="AlphaFoldDB" id="A0A4U5NWS0"/>
<keyword evidence="8 13" id="KW-0472">Membrane</keyword>
<keyword evidence="5" id="KW-0378">Hydrolase</keyword>
<protein>
    <recommendedName>
        <fullName evidence="12">CAAX prenyl protease 2</fullName>
        <ecNumber evidence="11">3.4.26.1</ecNumber>
    </recommendedName>
    <alternativeName>
        <fullName evidence="9">Farnesylated proteins-converting enzyme 2</fullName>
    </alternativeName>
</protein>
<evidence type="ECO:0000256" key="6">
    <source>
        <dbReference type="ARBA" id="ARBA00022824"/>
    </source>
</evidence>
<evidence type="ECO:0000313" key="15">
    <source>
        <dbReference type="EMBL" id="TKR87721.1"/>
    </source>
</evidence>
<feature type="transmembrane region" description="Helical" evidence="13">
    <location>
        <begin position="191"/>
        <end position="213"/>
    </location>
</feature>
<dbReference type="GO" id="GO:0005789">
    <property type="term" value="C:endoplasmic reticulum membrane"/>
    <property type="evidence" value="ECO:0007669"/>
    <property type="project" value="UniProtKB-SubCell"/>
</dbReference>
<feature type="transmembrane region" description="Helical" evidence="13">
    <location>
        <begin position="6"/>
        <end position="28"/>
    </location>
</feature>
<feature type="transmembrane region" description="Helical" evidence="13">
    <location>
        <begin position="245"/>
        <end position="267"/>
    </location>
</feature>
<keyword evidence="4 13" id="KW-0812">Transmembrane</keyword>
<evidence type="ECO:0000256" key="8">
    <source>
        <dbReference type="ARBA" id="ARBA00023136"/>
    </source>
</evidence>
<proteinExistence type="inferred from homology"/>
<evidence type="ECO:0000256" key="5">
    <source>
        <dbReference type="ARBA" id="ARBA00022801"/>
    </source>
</evidence>
<keyword evidence="3" id="KW-0645">Protease</keyword>
<dbReference type="GO" id="GO:0071586">
    <property type="term" value="P:CAAX-box protein processing"/>
    <property type="evidence" value="ECO:0007669"/>
    <property type="project" value="InterPro"/>
</dbReference>
<organism evidence="15 16">
    <name type="scientific">Steinernema carpocapsae</name>
    <name type="common">Entomopathogenic nematode</name>
    <dbReference type="NCBI Taxonomy" id="34508"/>
    <lineage>
        <taxon>Eukaryota</taxon>
        <taxon>Metazoa</taxon>
        <taxon>Ecdysozoa</taxon>
        <taxon>Nematoda</taxon>
        <taxon>Chromadorea</taxon>
        <taxon>Rhabditida</taxon>
        <taxon>Tylenchina</taxon>
        <taxon>Panagrolaimomorpha</taxon>
        <taxon>Strongyloidoidea</taxon>
        <taxon>Steinernematidae</taxon>
        <taxon>Steinernema</taxon>
    </lineage>
</organism>
<name>A0A4U5NWS0_STECR</name>
<feature type="transmembrane region" description="Helical" evidence="13">
    <location>
        <begin position="74"/>
        <end position="95"/>
    </location>
</feature>
<keyword evidence="16" id="KW-1185">Reference proteome</keyword>
<dbReference type="PANTHER" id="PTHR13046:SF0">
    <property type="entry name" value="CAAX PRENYL PROTEASE 2"/>
    <property type="match status" value="1"/>
</dbReference>
<evidence type="ECO:0000259" key="14">
    <source>
        <dbReference type="Pfam" id="PF02517"/>
    </source>
</evidence>
<dbReference type="STRING" id="34508.A0A4U5NWS0"/>
<comment type="similarity">
    <text evidence="2">Belongs to the peptidase U48 family.</text>
</comment>
<comment type="subcellular location">
    <subcellularLocation>
        <location evidence="1">Endoplasmic reticulum membrane</location>
        <topology evidence="1">Multi-pass membrane protein</topology>
    </subcellularLocation>
</comment>
<dbReference type="Proteomes" id="UP000298663">
    <property type="component" value="Unassembled WGS sequence"/>
</dbReference>
<evidence type="ECO:0000256" key="11">
    <source>
        <dbReference type="ARBA" id="ARBA00049729"/>
    </source>
</evidence>
<dbReference type="GO" id="GO:0004222">
    <property type="term" value="F:metalloendopeptidase activity"/>
    <property type="evidence" value="ECO:0007669"/>
    <property type="project" value="InterPro"/>
</dbReference>
<evidence type="ECO:0000256" key="1">
    <source>
        <dbReference type="ARBA" id="ARBA00004477"/>
    </source>
</evidence>
<reference evidence="15 16" key="1">
    <citation type="journal article" date="2015" name="Genome Biol.">
        <title>Comparative genomics of Steinernema reveals deeply conserved gene regulatory networks.</title>
        <authorList>
            <person name="Dillman A.R."/>
            <person name="Macchietto M."/>
            <person name="Porter C.F."/>
            <person name="Rogers A."/>
            <person name="Williams B."/>
            <person name="Antoshechkin I."/>
            <person name="Lee M.M."/>
            <person name="Goodwin Z."/>
            <person name="Lu X."/>
            <person name="Lewis E.E."/>
            <person name="Goodrich-Blair H."/>
            <person name="Stock S.P."/>
            <person name="Adams B.J."/>
            <person name="Sternberg P.W."/>
            <person name="Mortazavi A."/>
        </authorList>
    </citation>
    <scope>NUCLEOTIDE SEQUENCE [LARGE SCALE GENOMIC DNA]</scope>
    <source>
        <strain evidence="15 16">ALL</strain>
    </source>
</reference>
<reference evidence="15 16" key="2">
    <citation type="journal article" date="2019" name="G3 (Bethesda)">
        <title>Hybrid Assembly of the Genome of the Entomopathogenic Nematode Steinernema carpocapsae Identifies the X-Chromosome.</title>
        <authorList>
            <person name="Serra L."/>
            <person name="Macchietto M."/>
            <person name="Macias-Munoz A."/>
            <person name="McGill C.J."/>
            <person name="Rodriguez I.M."/>
            <person name="Rodriguez B."/>
            <person name="Murad R."/>
            <person name="Mortazavi A."/>
        </authorList>
    </citation>
    <scope>NUCLEOTIDE SEQUENCE [LARGE SCALE GENOMIC DNA]</scope>
    <source>
        <strain evidence="15 16">ALL</strain>
    </source>
</reference>
<dbReference type="EC" id="3.4.26.1" evidence="11"/>
<dbReference type="OrthoDB" id="271604at2759"/>
<feature type="transmembrane region" description="Helical" evidence="13">
    <location>
        <begin position="40"/>
        <end position="62"/>
    </location>
</feature>
<feature type="domain" description="CAAX prenyl protease 2/Lysostaphin resistance protein A-like" evidence="14">
    <location>
        <begin position="127"/>
        <end position="229"/>
    </location>
</feature>
<evidence type="ECO:0000256" key="10">
    <source>
        <dbReference type="ARBA" id="ARBA00047280"/>
    </source>
</evidence>
<evidence type="ECO:0000256" key="9">
    <source>
        <dbReference type="ARBA" id="ARBA00032607"/>
    </source>
</evidence>
<keyword evidence="7 13" id="KW-1133">Transmembrane helix</keyword>
<feature type="transmembrane region" description="Helical" evidence="13">
    <location>
        <begin position="151"/>
        <end position="171"/>
    </location>
</feature>
<keyword evidence="6" id="KW-0256">Endoplasmic reticulum</keyword>
<evidence type="ECO:0000313" key="16">
    <source>
        <dbReference type="Proteomes" id="UP000298663"/>
    </source>
</evidence>